<dbReference type="PROSITE" id="PS01244">
    <property type="entry name" value="ACONITASE_2"/>
    <property type="match status" value="1"/>
</dbReference>
<dbReference type="FunFam" id="3.20.19.10:FF:000001">
    <property type="entry name" value="Aconitate hydratase"/>
    <property type="match status" value="1"/>
</dbReference>
<dbReference type="Proteomes" id="UP000186804">
    <property type="component" value="Unassembled WGS sequence"/>
</dbReference>
<dbReference type="CDD" id="cd01586">
    <property type="entry name" value="AcnA_IRP"/>
    <property type="match status" value="1"/>
</dbReference>
<evidence type="ECO:0000256" key="9">
    <source>
        <dbReference type="RuleBase" id="RU361275"/>
    </source>
</evidence>
<keyword evidence="9" id="KW-0004">4Fe-4S</keyword>
<proteinExistence type="inferred from homology"/>
<dbReference type="InterPro" id="IPR015931">
    <property type="entry name" value="Acnase/IPM_dHydase_lsu_aba_1/3"/>
</dbReference>
<accession>A0A1J4MTJ0</accession>
<dbReference type="EC" id="4.2.1.3" evidence="3 9"/>
<evidence type="ECO:0000256" key="8">
    <source>
        <dbReference type="ARBA" id="ARBA00023501"/>
    </source>
</evidence>
<dbReference type="Gene3D" id="6.10.190.10">
    <property type="match status" value="1"/>
</dbReference>
<dbReference type="Gene3D" id="3.30.499.10">
    <property type="entry name" value="Aconitase, domain 3"/>
    <property type="match status" value="2"/>
</dbReference>
<dbReference type="NCBIfam" id="NF009520">
    <property type="entry name" value="PRK12881.1"/>
    <property type="match status" value="1"/>
</dbReference>
<dbReference type="PRINTS" id="PR00415">
    <property type="entry name" value="ACONITASE"/>
</dbReference>
<dbReference type="InterPro" id="IPR018136">
    <property type="entry name" value="Aconitase_4Fe-4S_BS"/>
</dbReference>
<evidence type="ECO:0000256" key="2">
    <source>
        <dbReference type="ARBA" id="ARBA00007185"/>
    </source>
</evidence>
<gene>
    <name evidence="12" type="ORF">cand_016460</name>
</gene>
<dbReference type="InterPro" id="IPR036008">
    <property type="entry name" value="Aconitase_4Fe-4S_dom"/>
</dbReference>
<evidence type="ECO:0000259" key="10">
    <source>
        <dbReference type="Pfam" id="PF00330"/>
    </source>
</evidence>
<evidence type="ECO:0000256" key="1">
    <source>
        <dbReference type="ARBA" id="ARBA00001966"/>
    </source>
</evidence>
<protein>
    <recommendedName>
        <fullName evidence="3 9">Aconitate hydratase</fullName>
        <shortName evidence="9">Aconitase</shortName>
        <ecNumber evidence="3 9">4.2.1.3</ecNumber>
    </recommendedName>
</protein>
<dbReference type="InterPro" id="IPR001030">
    <property type="entry name" value="Acoase/IPM_deHydtase_lsu_aba"/>
</dbReference>
<comment type="catalytic activity">
    <reaction evidence="8 9">
        <text>citrate = D-threo-isocitrate</text>
        <dbReference type="Rhea" id="RHEA:10336"/>
        <dbReference type="ChEBI" id="CHEBI:15562"/>
        <dbReference type="ChEBI" id="CHEBI:16947"/>
        <dbReference type="EC" id="4.2.1.3"/>
    </reaction>
</comment>
<dbReference type="OrthoDB" id="2279155at2759"/>
<dbReference type="CDD" id="cd01580">
    <property type="entry name" value="AcnA_IRP_Swivel"/>
    <property type="match status" value="1"/>
</dbReference>
<comment type="cofactor">
    <cofactor evidence="1">
        <name>[4Fe-4S] cluster</name>
        <dbReference type="ChEBI" id="CHEBI:49883"/>
    </cofactor>
</comment>
<dbReference type="InterPro" id="IPR015928">
    <property type="entry name" value="Aconitase/3IPM_dehydase_swvl"/>
</dbReference>
<evidence type="ECO:0000256" key="5">
    <source>
        <dbReference type="ARBA" id="ARBA00023004"/>
    </source>
</evidence>
<dbReference type="SUPFAM" id="SSF53732">
    <property type="entry name" value="Aconitase iron-sulfur domain"/>
    <property type="match status" value="1"/>
</dbReference>
<feature type="domain" description="Aconitase/3-isopropylmalate dehydratase large subunit alpha/beta/alpha" evidence="10">
    <location>
        <begin position="71"/>
        <end position="597"/>
    </location>
</feature>
<dbReference type="RefSeq" id="XP_067069332.1">
    <property type="nucleotide sequence ID" value="XM_067211880.1"/>
</dbReference>
<dbReference type="PROSITE" id="PS00450">
    <property type="entry name" value="ACONITASE_1"/>
    <property type="match status" value="1"/>
</dbReference>
<dbReference type="VEuPathDB" id="CryptoDB:cand_016460"/>
<keyword evidence="6 9" id="KW-0411">Iron-sulfur</keyword>
<evidence type="ECO:0000256" key="7">
    <source>
        <dbReference type="ARBA" id="ARBA00023239"/>
    </source>
</evidence>
<dbReference type="SUPFAM" id="SSF52016">
    <property type="entry name" value="LeuD/IlvD-like"/>
    <property type="match status" value="1"/>
</dbReference>
<comment type="caution">
    <text evidence="12">The sequence shown here is derived from an EMBL/GenBank/DDBJ whole genome shotgun (WGS) entry which is preliminary data.</text>
</comment>
<dbReference type="Pfam" id="PF00330">
    <property type="entry name" value="Aconitase"/>
    <property type="match status" value="1"/>
</dbReference>
<evidence type="ECO:0000256" key="4">
    <source>
        <dbReference type="ARBA" id="ARBA00022723"/>
    </source>
</evidence>
<dbReference type="GO" id="GO:0046872">
    <property type="term" value="F:metal ion binding"/>
    <property type="evidence" value="ECO:0007669"/>
    <property type="project" value="UniProtKB-KW"/>
</dbReference>
<keyword evidence="4" id="KW-0479">Metal-binding</keyword>
<dbReference type="Pfam" id="PF00694">
    <property type="entry name" value="Aconitase_C"/>
    <property type="match status" value="1"/>
</dbReference>
<dbReference type="AlphaFoldDB" id="A0A1J4MTJ0"/>
<evidence type="ECO:0000313" key="12">
    <source>
        <dbReference type="EMBL" id="OII77486.1"/>
    </source>
</evidence>
<dbReference type="PANTHER" id="PTHR11670">
    <property type="entry name" value="ACONITASE/IRON-RESPONSIVE ELEMENT FAMILY MEMBER"/>
    <property type="match status" value="1"/>
</dbReference>
<comment type="similarity">
    <text evidence="2 9">Belongs to the aconitase/IPM isomerase family.</text>
</comment>
<dbReference type="Gene3D" id="3.20.19.10">
    <property type="entry name" value="Aconitase, domain 4"/>
    <property type="match status" value="1"/>
</dbReference>
<organism evidence="12 13">
    <name type="scientific">Cryptosporidium andersoni</name>
    <dbReference type="NCBI Taxonomy" id="117008"/>
    <lineage>
        <taxon>Eukaryota</taxon>
        <taxon>Sar</taxon>
        <taxon>Alveolata</taxon>
        <taxon>Apicomplexa</taxon>
        <taxon>Conoidasida</taxon>
        <taxon>Coccidia</taxon>
        <taxon>Eucoccidiorida</taxon>
        <taxon>Eimeriorina</taxon>
        <taxon>Cryptosporidiidae</taxon>
        <taxon>Cryptosporidium</taxon>
    </lineage>
</organism>
<sequence>MKKIFSTIANSESHPFLNLLSRLEGSSYYFSLKKLNDPRLYKLPYCIRILLENLIRNCDNYLIKKVDIENILDWRNTSKKGNVDISYFPSRVLLQDFTGVPAIVDLAAMRDAILSKYGLSPEIINPKVPVDLVIDHSVQVDFYGRSDAVKKNLEMEFYRNKERFEFLKWGSKSFDNLRIVPPGFGIIHQVNLEYLARTVFKIPLEKEEIDKINIDGVNISESDPNILYPDSLVGTDSHTTMICGLGILGWGVGGLEAEAVMLGQPITMNIPEVIGAKLIGNLQPAVTSTDIVLTITSILRKSNVVGKFVEFFGDGIKQLSVEDRATISNMSPEYGATIGYFYPDEYSIYYLSSTGRSSETVHFIQKYLEEQCLGKFTSSSISEYSQVEYSEVIVIDLSMIEPCVAGPKRPQDKVTLKDLKQSFQTALYAPLSKCGFAVKKTDEGCKVVSNYNSNLDLAHGSIVLASITSCTNTSNPLVMIGAGLLAKRAVERNLKVPKYIKTSFSPGSHIVEKYLQISGLLPYMEKLGFYTVGYGCMTCIGNSGNLSEEISNVIKNKNLVAVSVLSGNRNFEGRVHPLTKANYLVSPPLVIAFALAGRINIDMTSEPLGINNISGEEVYLKDIWPSREEILELESKIITPKLFNDVYSTIPKGTEQWNSLEVKRTPIFKWNSDSTYIHKPPFFDDKLLKVPINTKLEDIYCLLNLGNSITTDHISPASDISQISPAAKYLLGRNVRAIDFNTYGARRGNDEVMVRGTFGNVRIINKILYKENCSDTTELHQNIEGPYTLYIPNNEILPIYDAAQKYRENNQLPLLVIAGKEYGSGSSRDWAAKGPRLLGVQVIIAASFERIHRSNLIGMGIIPLQFLEGENADTLGLDGTELFSINLSEEFKPRDKIEVKARKRGTDKEIVFNTILRLDTNIEIEYYKHGGILPFVLDKIAKEYLSGK</sequence>
<evidence type="ECO:0000259" key="11">
    <source>
        <dbReference type="Pfam" id="PF00694"/>
    </source>
</evidence>
<keyword evidence="13" id="KW-1185">Reference proteome</keyword>
<feature type="domain" description="Aconitase A/isopropylmalate dehydratase small subunit swivel" evidence="11">
    <location>
        <begin position="727"/>
        <end position="868"/>
    </location>
</feature>
<dbReference type="InterPro" id="IPR044137">
    <property type="entry name" value="AcnA_IRP_Swivel"/>
</dbReference>
<dbReference type="EMBL" id="LRBS01000034">
    <property type="protein sequence ID" value="OII77486.1"/>
    <property type="molecule type" value="Genomic_DNA"/>
</dbReference>
<keyword evidence="5 9" id="KW-0408">Iron</keyword>
<reference evidence="12 13" key="1">
    <citation type="submission" date="2016-10" db="EMBL/GenBank/DDBJ databases">
        <title>Reductive evolution of mitochondrial metabolism and differential evolution of invasion-related proteins in Cryptosporidium.</title>
        <authorList>
            <person name="Liu S."/>
            <person name="Roellig D.M."/>
            <person name="Guo Y."/>
            <person name="Li N."/>
            <person name="Frace M.A."/>
            <person name="Tang K."/>
            <person name="Zhang L."/>
            <person name="Feng Y."/>
            <person name="Xiao L."/>
        </authorList>
    </citation>
    <scope>NUCLEOTIDE SEQUENCE [LARGE SCALE GENOMIC DNA]</scope>
    <source>
        <strain evidence="12">30847</strain>
    </source>
</reference>
<dbReference type="FunFam" id="3.30.499.10:FF:000005">
    <property type="entry name" value="cytoplasmic aconitate hydratase"/>
    <property type="match status" value="1"/>
</dbReference>
<dbReference type="InterPro" id="IPR006249">
    <property type="entry name" value="Aconitase/IRP2"/>
</dbReference>
<dbReference type="InterPro" id="IPR000573">
    <property type="entry name" value="AconitaseA/IPMdHydase_ssu_swvl"/>
</dbReference>
<dbReference type="GO" id="GO:0051539">
    <property type="term" value="F:4 iron, 4 sulfur cluster binding"/>
    <property type="evidence" value="ECO:0007669"/>
    <property type="project" value="UniProtKB-KW"/>
</dbReference>
<dbReference type="NCBIfam" id="NF006757">
    <property type="entry name" value="PRK09277.1"/>
    <property type="match status" value="1"/>
</dbReference>
<name>A0A1J4MTJ0_9CRYT</name>
<keyword evidence="7 9" id="KW-0456">Lyase</keyword>
<dbReference type="GeneID" id="92365831"/>
<evidence type="ECO:0000256" key="3">
    <source>
        <dbReference type="ARBA" id="ARBA00012926"/>
    </source>
</evidence>
<dbReference type="NCBIfam" id="TIGR01341">
    <property type="entry name" value="aconitase_1"/>
    <property type="match status" value="1"/>
</dbReference>
<evidence type="ECO:0000256" key="6">
    <source>
        <dbReference type="ARBA" id="ARBA00023014"/>
    </source>
</evidence>
<evidence type="ECO:0000313" key="13">
    <source>
        <dbReference type="Proteomes" id="UP000186804"/>
    </source>
</evidence>
<comment type="function">
    <text evidence="9">Catalyzes the isomerization of citrate to isocitrate via cis-aconitate.</text>
</comment>
<dbReference type="GO" id="GO:0003994">
    <property type="term" value="F:aconitate hydratase activity"/>
    <property type="evidence" value="ECO:0007669"/>
    <property type="project" value="UniProtKB-EC"/>
</dbReference>